<comment type="caution">
    <text evidence="2">The sequence shown here is derived from an EMBL/GenBank/DDBJ whole genome shotgun (WGS) entry which is preliminary data.</text>
</comment>
<evidence type="ECO:0000256" key="1">
    <source>
        <dbReference type="SAM" id="MobiDB-lite"/>
    </source>
</evidence>
<feature type="region of interest" description="Disordered" evidence="1">
    <location>
        <begin position="95"/>
        <end position="114"/>
    </location>
</feature>
<dbReference type="EMBL" id="JAAMOB010000007">
    <property type="protein sequence ID" value="KAF4110609.1"/>
    <property type="molecule type" value="Genomic_DNA"/>
</dbReference>
<accession>A0A7J6CTE0</accession>
<protein>
    <submittedName>
        <fullName evidence="2">Uncharacterized protein</fullName>
    </submittedName>
</protein>
<evidence type="ECO:0000313" key="3">
    <source>
        <dbReference type="Proteomes" id="UP000579812"/>
    </source>
</evidence>
<evidence type="ECO:0000313" key="2">
    <source>
        <dbReference type="EMBL" id="KAF4110609.1"/>
    </source>
</evidence>
<reference evidence="2 3" key="1">
    <citation type="submission" date="2020-04" db="EMBL/GenBank/DDBJ databases">
        <title>Chromosome-level genome assembly of a cyprinid fish Onychostoma macrolepis by integration of Nanopore Sequencing, Bionano and Hi-C technology.</title>
        <authorList>
            <person name="Wang D."/>
        </authorList>
    </citation>
    <scope>NUCLEOTIDE SEQUENCE [LARGE SCALE GENOMIC DNA]</scope>
    <source>
        <strain evidence="2">SWU-2019</strain>
        <tissue evidence="2">Muscle</tissue>
    </source>
</reference>
<organism evidence="2 3">
    <name type="scientific">Onychostoma macrolepis</name>
    <dbReference type="NCBI Taxonomy" id="369639"/>
    <lineage>
        <taxon>Eukaryota</taxon>
        <taxon>Metazoa</taxon>
        <taxon>Chordata</taxon>
        <taxon>Craniata</taxon>
        <taxon>Vertebrata</taxon>
        <taxon>Euteleostomi</taxon>
        <taxon>Actinopterygii</taxon>
        <taxon>Neopterygii</taxon>
        <taxon>Teleostei</taxon>
        <taxon>Ostariophysi</taxon>
        <taxon>Cypriniformes</taxon>
        <taxon>Cyprinidae</taxon>
        <taxon>Acrossocheilinae</taxon>
        <taxon>Onychostoma</taxon>
    </lineage>
</organism>
<keyword evidence="3" id="KW-1185">Reference proteome</keyword>
<gene>
    <name evidence="2" type="ORF">G5714_007640</name>
</gene>
<name>A0A7J6CTE0_9TELE</name>
<dbReference type="Proteomes" id="UP000579812">
    <property type="component" value="Unassembled WGS sequence"/>
</dbReference>
<sequence>MKSFSSSGPASPAAIRRPLKELSKRAWRCCKCHAVIVVPAGLPCTLMTATVSAFPAWGNPTQMPCSSVPTHCENISLASLRSQIAFFLESDTSPHVLPFSSSQEPKGRPPVQAM</sequence>
<dbReference type="AlphaFoldDB" id="A0A7J6CTE0"/>
<proteinExistence type="predicted"/>